<evidence type="ECO:0000256" key="1">
    <source>
        <dbReference type="SAM" id="MobiDB-lite"/>
    </source>
</evidence>
<evidence type="ECO:0000313" key="2">
    <source>
        <dbReference type="EMBL" id="KZP18871.1"/>
    </source>
</evidence>
<proteinExistence type="predicted"/>
<sequence length="369" mass="40557">MNSENGGLDEDLVCCKLGDIGVRQNERGQIEKLCNRCGRWVSLGQSKGDTHAFREHYRSKTCDRAAKKKARILDRHMLLSESQITPTPSPHPHVTAPRLPDEESSPTESSSHLRQESSLHPRNQAVDTSADTRLHQFNHTLPLAEGGTAEPASRSPNSKFCCCFQCGKAVAISNMRQHVGGHILRSMWGVREGDLLAEVSSSMPCGLCGRSGCAISLRKTTGLRFKFETNCVFRTKLSLGPASNSTKRAPCTNRPIICCLCVYDCKTKNYPAVWTYNMPAHLADQHKSHTSQDVRLPADFKKSLEISQFELCELRIPDGLLPPASVALLGECAGDLATVVHSEANAAEHSGTKRKRVQSQLARSTKGRN</sequence>
<accession>A0A166HHR7</accession>
<evidence type="ECO:0000313" key="3">
    <source>
        <dbReference type="Proteomes" id="UP000076532"/>
    </source>
</evidence>
<reference evidence="2 3" key="1">
    <citation type="journal article" date="2016" name="Mol. Biol. Evol.">
        <title>Comparative Genomics of Early-Diverging Mushroom-Forming Fungi Provides Insights into the Origins of Lignocellulose Decay Capabilities.</title>
        <authorList>
            <person name="Nagy L.G."/>
            <person name="Riley R."/>
            <person name="Tritt A."/>
            <person name="Adam C."/>
            <person name="Daum C."/>
            <person name="Floudas D."/>
            <person name="Sun H."/>
            <person name="Yadav J.S."/>
            <person name="Pangilinan J."/>
            <person name="Larsson K.H."/>
            <person name="Matsuura K."/>
            <person name="Barry K."/>
            <person name="Labutti K."/>
            <person name="Kuo R."/>
            <person name="Ohm R.A."/>
            <person name="Bhattacharya S.S."/>
            <person name="Shirouzu T."/>
            <person name="Yoshinaga Y."/>
            <person name="Martin F.M."/>
            <person name="Grigoriev I.V."/>
            <person name="Hibbett D.S."/>
        </authorList>
    </citation>
    <scope>NUCLEOTIDE SEQUENCE [LARGE SCALE GENOMIC DNA]</scope>
    <source>
        <strain evidence="2 3">CBS 109695</strain>
    </source>
</reference>
<dbReference type="AlphaFoldDB" id="A0A166HHR7"/>
<protein>
    <submittedName>
        <fullName evidence="2">Uncharacterized protein</fullName>
    </submittedName>
</protein>
<name>A0A166HHR7_9AGAM</name>
<feature type="region of interest" description="Disordered" evidence="1">
    <location>
        <begin position="79"/>
        <end position="125"/>
    </location>
</feature>
<dbReference type="EMBL" id="KV417568">
    <property type="protein sequence ID" value="KZP18871.1"/>
    <property type="molecule type" value="Genomic_DNA"/>
</dbReference>
<organism evidence="2 3">
    <name type="scientific">Athelia psychrophila</name>
    <dbReference type="NCBI Taxonomy" id="1759441"/>
    <lineage>
        <taxon>Eukaryota</taxon>
        <taxon>Fungi</taxon>
        <taxon>Dikarya</taxon>
        <taxon>Basidiomycota</taxon>
        <taxon>Agaricomycotina</taxon>
        <taxon>Agaricomycetes</taxon>
        <taxon>Agaricomycetidae</taxon>
        <taxon>Atheliales</taxon>
        <taxon>Atheliaceae</taxon>
        <taxon>Athelia</taxon>
    </lineage>
</organism>
<feature type="region of interest" description="Disordered" evidence="1">
    <location>
        <begin position="347"/>
        <end position="369"/>
    </location>
</feature>
<dbReference type="Proteomes" id="UP000076532">
    <property type="component" value="Unassembled WGS sequence"/>
</dbReference>
<dbReference type="OrthoDB" id="2953545at2759"/>
<keyword evidence="3" id="KW-1185">Reference proteome</keyword>
<gene>
    <name evidence="2" type="ORF">FIBSPDRAFT_893087</name>
</gene>